<gene>
    <name evidence="1" type="ORF">LCGC14_2139900</name>
</gene>
<accession>A0A0F9DYZ3</accession>
<protein>
    <submittedName>
        <fullName evidence="1">Uncharacterized protein</fullName>
    </submittedName>
</protein>
<sequence length="27" mass="3034">HKVGGGIYITIPPNHSRMMHMQNMGIL</sequence>
<dbReference type="AlphaFoldDB" id="A0A0F9DYZ3"/>
<name>A0A0F9DYZ3_9ZZZZ</name>
<feature type="non-terminal residue" evidence="1">
    <location>
        <position position="1"/>
    </location>
</feature>
<comment type="caution">
    <text evidence="1">The sequence shown here is derived from an EMBL/GenBank/DDBJ whole genome shotgun (WGS) entry which is preliminary data.</text>
</comment>
<reference evidence="1" key="1">
    <citation type="journal article" date="2015" name="Nature">
        <title>Complex archaea that bridge the gap between prokaryotes and eukaryotes.</title>
        <authorList>
            <person name="Spang A."/>
            <person name="Saw J.H."/>
            <person name="Jorgensen S.L."/>
            <person name="Zaremba-Niedzwiedzka K."/>
            <person name="Martijn J."/>
            <person name="Lind A.E."/>
            <person name="van Eijk R."/>
            <person name="Schleper C."/>
            <person name="Guy L."/>
            <person name="Ettema T.J."/>
        </authorList>
    </citation>
    <scope>NUCLEOTIDE SEQUENCE</scope>
</reference>
<organism evidence="1">
    <name type="scientific">marine sediment metagenome</name>
    <dbReference type="NCBI Taxonomy" id="412755"/>
    <lineage>
        <taxon>unclassified sequences</taxon>
        <taxon>metagenomes</taxon>
        <taxon>ecological metagenomes</taxon>
    </lineage>
</organism>
<proteinExistence type="predicted"/>
<dbReference type="EMBL" id="LAZR01027039">
    <property type="protein sequence ID" value="KKL66949.1"/>
    <property type="molecule type" value="Genomic_DNA"/>
</dbReference>
<evidence type="ECO:0000313" key="1">
    <source>
        <dbReference type="EMBL" id="KKL66949.1"/>
    </source>
</evidence>